<dbReference type="PROSITE" id="PS52016">
    <property type="entry name" value="TONB_DEPENDENT_REC_3"/>
    <property type="match status" value="1"/>
</dbReference>
<evidence type="ECO:0000313" key="10">
    <source>
        <dbReference type="Proteomes" id="UP000286063"/>
    </source>
</evidence>
<evidence type="ECO:0000259" key="8">
    <source>
        <dbReference type="Pfam" id="PF07715"/>
    </source>
</evidence>
<evidence type="ECO:0000256" key="7">
    <source>
        <dbReference type="PROSITE-ProRule" id="PRU01360"/>
    </source>
</evidence>
<keyword evidence="6 7" id="KW-0998">Cell outer membrane</keyword>
<name>A0A413IPR7_9BACT</name>
<dbReference type="Proteomes" id="UP000286063">
    <property type="component" value="Unassembled WGS sequence"/>
</dbReference>
<dbReference type="InterPro" id="IPR037066">
    <property type="entry name" value="Plug_dom_sf"/>
</dbReference>
<gene>
    <name evidence="9" type="ORF">DXA50_07010</name>
</gene>
<dbReference type="Gene3D" id="2.60.40.1120">
    <property type="entry name" value="Carboxypeptidase-like, regulatory domain"/>
    <property type="match status" value="1"/>
</dbReference>
<dbReference type="InterPro" id="IPR012910">
    <property type="entry name" value="Plug_dom"/>
</dbReference>
<organism evidence="9 10">
    <name type="scientific">Butyricimonas virosa</name>
    <dbReference type="NCBI Taxonomy" id="544645"/>
    <lineage>
        <taxon>Bacteria</taxon>
        <taxon>Pseudomonadati</taxon>
        <taxon>Bacteroidota</taxon>
        <taxon>Bacteroidia</taxon>
        <taxon>Bacteroidales</taxon>
        <taxon>Odoribacteraceae</taxon>
        <taxon>Butyricimonas</taxon>
    </lineage>
</organism>
<reference evidence="9 10" key="1">
    <citation type="submission" date="2018-08" db="EMBL/GenBank/DDBJ databases">
        <title>A genome reference for cultivated species of the human gut microbiota.</title>
        <authorList>
            <person name="Zou Y."/>
            <person name="Xue W."/>
            <person name="Luo G."/>
        </authorList>
    </citation>
    <scope>NUCLEOTIDE SEQUENCE [LARGE SCALE GENOMIC DNA]</scope>
    <source>
        <strain evidence="9 10">OF02-7</strain>
    </source>
</reference>
<dbReference type="Gene3D" id="2.40.170.20">
    <property type="entry name" value="TonB-dependent receptor, beta-barrel domain"/>
    <property type="match status" value="1"/>
</dbReference>
<dbReference type="InterPro" id="IPR008969">
    <property type="entry name" value="CarboxyPept-like_regulatory"/>
</dbReference>
<evidence type="ECO:0000256" key="5">
    <source>
        <dbReference type="ARBA" id="ARBA00023136"/>
    </source>
</evidence>
<evidence type="ECO:0000313" key="9">
    <source>
        <dbReference type="EMBL" id="RGY19041.1"/>
    </source>
</evidence>
<comment type="subcellular location">
    <subcellularLocation>
        <location evidence="1 7">Cell outer membrane</location>
        <topology evidence="1 7">Multi-pass membrane protein</topology>
    </subcellularLocation>
</comment>
<dbReference type="NCBIfam" id="TIGR04057">
    <property type="entry name" value="SusC_RagA_signa"/>
    <property type="match status" value="1"/>
</dbReference>
<keyword evidence="4 7" id="KW-0812">Transmembrane</keyword>
<accession>A0A413IPR7</accession>
<dbReference type="EMBL" id="QSCR01000008">
    <property type="protein sequence ID" value="RGY19041.1"/>
    <property type="molecule type" value="Genomic_DNA"/>
</dbReference>
<dbReference type="NCBIfam" id="TIGR04056">
    <property type="entry name" value="OMP_RagA_SusC"/>
    <property type="match status" value="1"/>
</dbReference>
<comment type="similarity">
    <text evidence="7">Belongs to the TonB-dependent receptor family.</text>
</comment>
<dbReference type="InterPro" id="IPR023996">
    <property type="entry name" value="TonB-dep_OMP_SusC/RagA"/>
</dbReference>
<dbReference type="InterPro" id="IPR039426">
    <property type="entry name" value="TonB-dep_rcpt-like"/>
</dbReference>
<evidence type="ECO:0000256" key="4">
    <source>
        <dbReference type="ARBA" id="ARBA00022692"/>
    </source>
</evidence>
<dbReference type="AlphaFoldDB" id="A0A413IPR7"/>
<keyword evidence="5 7" id="KW-0472">Membrane</keyword>
<dbReference type="InterPro" id="IPR036942">
    <property type="entry name" value="Beta-barrel_TonB_sf"/>
</dbReference>
<keyword evidence="2 7" id="KW-0813">Transport</keyword>
<feature type="domain" description="TonB-dependent receptor plug" evidence="8">
    <location>
        <begin position="253"/>
        <end position="377"/>
    </location>
</feature>
<dbReference type="Pfam" id="PF07715">
    <property type="entry name" value="Plug"/>
    <property type="match status" value="1"/>
</dbReference>
<evidence type="ECO:0000256" key="2">
    <source>
        <dbReference type="ARBA" id="ARBA00022448"/>
    </source>
</evidence>
<dbReference type="GO" id="GO:0009279">
    <property type="term" value="C:cell outer membrane"/>
    <property type="evidence" value="ECO:0007669"/>
    <property type="project" value="UniProtKB-SubCell"/>
</dbReference>
<dbReference type="Pfam" id="PF13715">
    <property type="entry name" value="CarbopepD_reg_2"/>
    <property type="match status" value="1"/>
</dbReference>
<evidence type="ECO:0000256" key="6">
    <source>
        <dbReference type="ARBA" id="ARBA00023237"/>
    </source>
</evidence>
<comment type="caution">
    <text evidence="9">The sequence shown here is derived from an EMBL/GenBank/DDBJ whole genome shotgun (WGS) entry which is preliminary data.</text>
</comment>
<dbReference type="SUPFAM" id="SSF56935">
    <property type="entry name" value="Porins"/>
    <property type="match status" value="1"/>
</dbReference>
<dbReference type="SUPFAM" id="SSF49464">
    <property type="entry name" value="Carboxypeptidase regulatory domain-like"/>
    <property type="match status" value="1"/>
</dbReference>
<sequence length="1220" mass="137650">MNRRKTRIAVNNPRLILPKRTSIINLKFKVMKKKFSLYHSGTYRGFFNLFHGVRVMIFLMLVGLTHVSATASSQNAVINLKLKDVSLEEAVRSAEKQLKQDFFFNKQEIDVNKKVSVDLENASVADFVRLVFGQNFGYELVDNVIVVSRKPATQVNVKSVEISGKVVDKDNAPLPGVTVLVKGTSLGTATDINGTYKLSIPDQLSIVLEFSFVGMKTKTVTYTGQKEINVVLEEDVSEMEEVVVTGYQKIERRKLTSSITTVDMDRLRMVNQPSIDKLLQGQVPGMTIVSTSGAPGAVPQIRIRGTSTISGNVQPLWVVDGIILEDPVDANVDDLLNNRNLIASGIGGVNVDDIESINVLKDAAATAIYGTRAANGVIVITSKKGTAGKTRVTYNGSITMGMRPKLKDAYMMNSKDRIDVNMEMLAQGLLKASSNGAGQYGTVSDFERYFIDVHDHKMTWEQFQDRVNQLETVNTDWFKYLFRNSITHRHSISISGGSENTTFYLSGSYMDEQATAKSVGMDTYTMAAKVFTKLRHNLRIGGMLDVNMRNNKSFFASDSRENPYEWAIYTTRAHNAYDENGDFNYMYYNDLKFNFLENREQSWRKSKNFGLKGTVDIEWKILPDLTFTSLFSFSKSNTTDVDVATEDSYFVRARQKDMQDNTTFEPVWHDGGYRQSKGTNNSSITFRNQISYMPVINEDHRFDVMVGQEIRTSKYEEEKTQIYGYAHDRGHQQILQLDLMAKLGVPYWTESMNETAAVSWFGVAGYTYKNRYTVSFNARTDGSNRFGLKTNDLFQPLWSVGFNYQVKEENFLKDVQWLTYLTLKGSYGSQGNVADAYSDLVAKVGTIDAIKKENYLVIDAPKNPNLKWEKNYSTNLALEFGLFNRRIAGTLEYYYKKGVDLLGKKQVSLVSGFPSVSVNWASMKNTGWEFSLNTINIDTHGFRWTSNFNFGYNYNEILDVYSTPTYGSMTNAQRTDYASAAIVGKPINGLWSYKYAGLNEEGRAQFYNEKGEKVLKGMNNIEGLVYSGTTMPLVQGGFTNTFMYKNVTLSVLLVGNFGNVIRLRNMTDGQAFAYPAATQNMSKEWASRWRKPGDEAFTDIPRLEANEFDDAVFYPYPSNGTMYNNSDLRTVKGDFVRLQNISLSYDLNLKKLRDLGIQNIRFMLQGNNLHVWKNSKLKGQDPEATGAIMKYGSTSSANVSFGNTYLPLSRTYSFSLSVQF</sequence>
<dbReference type="InterPro" id="IPR023997">
    <property type="entry name" value="TonB-dep_OMP_SusC/RagA_CS"/>
</dbReference>
<protein>
    <submittedName>
        <fullName evidence="9">SusC/RagA family TonB-linked outer membrane protein</fullName>
    </submittedName>
</protein>
<dbReference type="OrthoDB" id="9768177at2"/>
<evidence type="ECO:0000256" key="1">
    <source>
        <dbReference type="ARBA" id="ARBA00004571"/>
    </source>
</evidence>
<proteinExistence type="inferred from homology"/>
<keyword evidence="3 7" id="KW-1134">Transmembrane beta strand</keyword>
<dbReference type="Gene3D" id="2.170.130.10">
    <property type="entry name" value="TonB-dependent receptor, plug domain"/>
    <property type="match status" value="1"/>
</dbReference>
<evidence type="ECO:0000256" key="3">
    <source>
        <dbReference type="ARBA" id="ARBA00022452"/>
    </source>
</evidence>